<gene>
    <name evidence="2" type="ORF">JF290_00570</name>
</gene>
<dbReference type="EMBL" id="JAELVR010000001">
    <property type="protein sequence ID" value="MBJ6370003.1"/>
    <property type="molecule type" value="Genomic_DNA"/>
</dbReference>
<reference evidence="2" key="1">
    <citation type="submission" date="2020-12" db="EMBL/GenBank/DDBJ databases">
        <title>Sedimentitalea sp. nov., isolated from sand in Incheon.</title>
        <authorList>
            <person name="Kim W."/>
        </authorList>
    </citation>
    <scope>NUCLEOTIDE SEQUENCE</scope>
    <source>
        <strain evidence="2">CAU 1593</strain>
    </source>
</reference>
<evidence type="ECO:0000256" key="1">
    <source>
        <dbReference type="SAM" id="SignalP"/>
    </source>
</evidence>
<feature type="signal peptide" evidence="1">
    <location>
        <begin position="1"/>
        <end position="20"/>
    </location>
</feature>
<dbReference type="Pfam" id="PF03891">
    <property type="entry name" value="DUF333"/>
    <property type="match status" value="1"/>
</dbReference>
<comment type="caution">
    <text evidence="2">The sequence shown here is derived from an EMBL/GenBank/DDBJ whole genome shotgun (WGS) entry which is preliminary data.</text>
</comment>
<proteinExistence type="predicted"/>
<dbReference type="PANTHER" id="PTHR38008">
    <property type="entry name" value="HEMOLYSIN-RELATED"/>
    <property type="match status" value="1"/>
</dbReference>
<keyword evidence="3" id="KW-1185">Reference proteome</keyword>
<dbReference type="Proteomes" id="UP000619079">
    <property type="component" value="Unassembled WGS sequence"/>
</dbReference>
<dbReference type="PANTHER" id="PTHR38008:SF2">
    <property type="entry name" value="HEMOLYSIN"/>
    <property type="match status" value="1"/>
</dbReference>
<dbReference type="PROSITE" id="PS51257">
    <property type="entry name" value="PROKAR_LIPOPROTEIN"/>
    <property type="match status" value="1"/>
</dbReference>
<dbReference type="RefSeq" id="WP_199022767.1">
    <property type="nucleotide sequence ID" value="NZ_JAELVR010000001.1"/>
</dbReference>
<protein>
    <submittedName>
        <fullName evidence="2">DUF333 domain-containing protein</fullName>
    </submittedName>
</protein>
<dbReference type="AlphaFoldDB" id="A0A8J7LPY6"/>
<organism evidence="2 3">
    <name type="scientific">Sedimentitalea arenosa</name>
    <dbReference type="NCBI Taxonomy" id="2798803"/>
    <lineage>
        <taxon>Bacteria</taxon>
        <taxon>Pseudomonadati</taxon>
        <taxon>Pseudomonadota</taxon>
        <taxon>Alphaproteobacteria</taxon>
        <taxon>Rhodobacterales</taxon>
        <taxon>Paracoccaceae</taxon>
        <taxon>Sedimentitalea</taxon>
    </lineage>
</organism>
<sequence>MRPSTSAPLALTGLLLAACAEENPATLANPAATFCIEEGGRYQIRKDAAGAETGICVLPDGTEVDAWAHFRANAPA</sequence>
<keyword evidence="1" id="KW-0732">Signal</keyword>
<feature type="chain" id="PRO_5035241447" evidence="1">
    <location>
        <begin position="21"/>
        <end position="76"/>
    </location>
</feature>
<evidence type="ECO:0000313" key="2">
    <source>
        <dbReference type="EMBL" id="MBJ6370003.1"/>
    </source>
</evidence>
<name>A0A8J7LPY6_9RHOB</name>
<evidence type="ECO:0000313" key="3">
    <source>
        <dbReference type="Proteomes" id="UP000619079"/>
    </source>
</evidence>
<dbReference type="InterPro" id="IPR005590">
    <property type="entry name" value="DUF333"/>
</dbReference>
<accession>A0A8J7LPY6</accession>